<dbReference type="EMBL" id="JAPWGY010000002">
    <property type="protein sequence ID" value="MCZ4280838.1"/>
    <property type="molecule type" value="Genomic_DNA"/>
</dbReference>
<keyword evidence="1" id="KW-0175">Coiled coil</keyword>
<proteinExistence type="predicted"/>
<evidence type="ECO:0000313" key="2">
    <source>
        <dbReference type="EMBL" id="MCZ4280838.1"/>
    </source>
</evidence>
<comment type="caution">
    <text evidence="2">The sequence shown here is derived from an EMBL/GenBank/DDBJ whole genome shotgun (WGS) entry which is preliminary data.</text>
</comment>
<evidence type="ECO:0000313" key="3">
    <source>
        <dbReference type="Proteomes" id="UP001069802"/>
    </source>
</evidence>
<dbReference type="InterPro" id="IPR009579">
    <property type="entry name" value="DUF1192"/>
</dbReference>
<name>A0ABT4LIA2_9PROT</name>
<dbReference type="Proteomes" id="UP001069802">
    <property type="component" value="Unassembled WGS sequence"/>
</dbReference>
<sequence>MNLDDWDPKTVKQKAKDLEPLGLEELADYIIELEAEIERTRHEIARKEKHRKGLDGLFRS</sequence>
<reference evidence="2" key="1">
    <citation type="submission" date="2022-12" db="EMBL/GenBank/DDBJ databases">
        <title>Bacterial isolates from different developmental stages of Nematostella vectensis.</title>
        <authorList>
            <person name="Fraune S."/>
        </authorList>
    </citation>
    <scope>NUCLEOTIDE SEQUENCE</scope>
    <source>
        <strain evidence="2">G21630-S1</strain>
    </source>
</reference>
<evidence type="ECO:0000256" key="1">
    <source>
        <dbReference type="SAM" id="Coils"/>
    </source>
</evidence>
<gene>
    <name evidence="2" type="ORF">O4H49_08630</name>
</gene>
<protein>
    <submittedName>
        <fullName evidence="2">DUF1192 domain-containing protein</fullName>
    </submittedName>
</protein>
<feature type="coiled-coil region" evidence="1">
    <location>
        <begin position="23"/>
        <end position="50"/>
    </location>
</feature>
<dbReference type="Pfam" id="PF06698">
    <property type="entry name" value="DUF1192"/>
    <property type="match status" value="1"/>
</dbReference>
<organism evidence="2 3">
    <name type="scientific">Kiloniella laminariae</name>
    <dbReference type="NCBI Taxonomy" id="454162"/>
    <lineage>
        <taxon>Bacteria</taxon>
        <taxon>Pseudomonadati</taxon>
        <taxon>Pseudomonadota</taxon>
        <taxon>Alphaproteobacteria</taxon>
        <taxon>Rhodospirillales</taxon>
        <taxon>Kiloniellaceae</taxon>
        <taxon>Kiloniella</taxon>
    </lineage>
</organism>
<dbReference type="RefSeq" id="WP_269423011.1">
    <property type="nucleotide sequence ID" value="NZ_JAPWGY010000002.1"/>
</dbReference>
<keyword evidence="3" id="KW-1185">Reference proteome</keyword>
<accession>A0ABT4LIA2</accession>